<dbReference type="Gene3D" id="3.30.450.40">
    <property type="match status" value="1"/>
</dbReference>
<sequence length="272" mass="30008">MPNAGFPVSFLFTAMDDTPPFEIDRKDVIDGLGKGLRVIEAFDDDHVRMTASEMGVRAGITRTAARRYLLSLVHFGFMATDGKYFWLTPRVLRLGQSYLNASRLPRLVQPFIQRVSMQCGETVNVSVLDGHEVIYVARSNSPRLVSIGHHVGARAPAHVVTPGTAMLSTWSDEALKAWAAVHEFSSYTGQTVTDPQRFLENCRTARALGYWITERQLDMNLVGIAVPLLNRKGECKAAMSCTVQAVTHTTEDLAVRLLPLLREAALGLAPLI</sequence>
<evidence type="ECO:0000313" key="6">
    <source>
        <dbReference type="EMBL" id="GAA0765708.1"/>
    </source>
</evidence>
<dbReference type="PANTHER" id="PTHR30136">
    <property type="entry name" value="HELIX-TURN-HELIX TRANSCRIPTIONAL REGULATOR, ICLR FAMILY"/>
    <property type="match status" value="1"/>
</dbReference>
<dbReference type="Gene3D" id="1.10.10.10">
    <property type="entry name" value="Winged helix-like DNA-binding domain superfamily/Winged helix DNA-binding domain"/>
    <property type="match status" value="1"/>
</dbReference>
<dbReference type="EMBL" id="BAAAEW010000042">
    <property type="protein sequence ID" value="GAA0765708.1"/>
    <property type="molecule type" value="Genomic_DNA"/>
</dbReference>
<dbReference type="PANTHER" id="PTHR30136:SF34">
    <property type="entry name" value="TRANSCRIPTIONAL REGULATOR"/>
    <property type="match status" value="1"/>
</dbReference>
<organism evidence="6 7">
    <name type="scientific">Ideonella azotifigens</name>
    <dbReference type="NCBI Taxonomy" id="513160"/>
    <lineage>
        <taxon>Bacteria</taxon>
        <taxon>Pseudomonadati</taxon>
        <taxon>Pseudomonadota</taxon>
        <taxon>Betaproteobacteria</taxon>
        <taxon>Burkholderiales</taxon>
        <taxon>Sphaerotilaceae</taxon>
        <taxon>Ideonella</taxon>
    </lineage>
</organism>
<evidence type="ECO:0000256" key="2">
    <source>
        <dbReference type="ARBA" id="ARBA00023125"/>
    </source>
</evidence>
<gene>
    <name evidence="6" type="ORF">GCM10009107_53090</name>
</gene>
<keyword evidence="1" id="KW-0805">Transcription regulation</keyword>
<evidence type="ECO:0000256" key="3">
    <source>
        <dbReference type="ARBA" id="ARBA00023163"/>
    </source>
</evidence>
<dbReference type="PROSITE" id="PS51077">
    <property type="entry name" value="HTH_ICLR"/>
    <property type="match status" value="1"/>
</dbReference>
<evidence type="ECO:0000259" key="4">
    <source>
        <dbReference type="PROSITE" id="PS51077"/>
    </source>
</evidence>
<dbReference type="Pfam" id="PF09339">
    <property type="entry name" value="HTH_IclR"/>
    <property type="match status" value="1"/>
</dbReference>
<dbReference type="InterPro" id="IPR036388">
    <property type="entry name" value="WH-like_DNA-bd_sf"/>
</dbReference>
<feature type="domain" description="IclR-ED" evidence="5">
    <location>
        <begin position="90"/>
        <end position="272"/>
    </location>
</feature>
<dbReference type="InterPro" id="IPR005471">
    <property type="entry name" value="Tscrpt_reg_IclR_N"/>
</dbReference>
<name>A0ABN1KFY9_9BURK</name>
<evidence type="ECO:0000259" key="5">
    <source>
        <dbReference type="PROSITE" id="PS51078"/>
    </source>
</evidence>
<dbReference type="InterPro" id="IPR036390">
    <property type="entry name" value="WH_DNA-bd_sf"/>
</dbReference>
<comment type="caution">
    <text evidence="6">The sequence shown here is derived from an EMBL/GenBank/DDBJ whole genome shotgun (WGS) entry which is preliminary data.</text>
</comment>
<proteinExistence type="predicted"/>
<keyword evidence="7" id="KW-1185">Reference proteome</keyword>
<dbReference type="PROSITE" id="PS51078">
    <property type="entry name" value="ICLR_ED"/>
    <property type="match status" value="1"/>
</dbReference>
<dbReference type="SUPFAM" id="SSF46785">
    <property type="entry name" value="Winged helix' DNA-binding domain"/>
    <property type="match status" value="1"/>
</dbReference>
<dbReference type="SMART" id="SM00346">
    <property type="entry name" value="HTH_ICLR"/>
    <property type="match status" value="1"/>
</dbReference>
<keyword evidence="2" id="KW-0238">DNA-binding</keyword>
<reference evidence="6 7" key="1">
    <citation type="journal article" date="2019" name="Int. J. Syst. Evol. Microbiol.">
        <title>The Global Catalogue of Microorganisms (GCM) 10K type strain sequencing project: providing services to taxonomists for standard genome sequencing and annotation.</title>
        <authorList>
            <consortium name="The Broad Institute Genomics Platform"/>
            <consortium name="The Broad Institute Genome Sequencing Center for Infectious Disease"/>
            <person name="Wu L."/>
            <person name="Ma J."/>
        </authorList>
    </citation>
    <scope>NUCLEOTIDE SEQUENCE [LARGE SCALE GENOMIC DNA]</scope>
    <source>
        <strain evidence="6 7">JCM 15503</strain>
    </source>
</reference>
<protein>
    <submittedName>
        <fullName evidence="6">IclR family transcriptional regulator</fullName>
    </submittedName>
</protein>
<feature type="domain" description="HTH iclR-type" evidence="4">
    <location>
        <begin position="29"/>
        <end position="96"/>
    </location>
</feature>
<dbReference type="SUPFAM" id="SSF55781">
    <property type="entry name" value="GAF domain-like"/>
    <property type="match status" value="1"/>
</dbReference>
<keyword evidence="3" id="KW-0804">Transcription</keyword>
<dbReference type="Pfam" id="PF01614">
    <property type="entry name" value="IclR_C"/>
    <property type="match status" value="1"/>
</dbReference>
<dbReference type="InterPro" id="IPR029016">
    <property type="entry name" value="GAF-like_dom_sf"/>
</dbReference>
<dbReference type="Proteomes" id="UP001500279">
    <property type="component" value="Unassembled WGS sequence"/>
</dbReference>
<dbReference type="InterPro" id="IPR050707">
    <property type="entry name" value="HTH_MetabolicPath_Reg"/>
</dbReference>
<accession>A0ABN1KFY9</accession>
<evidence type="ECO:0000313" key="7">
    <source>
        <dbReference type="Proteomes" id="UP001500279"/>
    </source>
</evidence>
<evidence type="ECO:0000256" key="1">
    <source>
        <dbReference type="ARBA" id="ARBA00023015"/>
    </source>
</evidence>
<dbReference type="InterPro" id="IPR014757">
    <property type="entry name" value="Tscrpt_reg_IclR_C"/>
</dbReference>